<evidence type="ECO:0000313" key="2">
    <source>
        <dbReference type="Proteomes" id="UP000466442"/>
    </source>
</evidence>
<keyword evidence="2" id="KW-1185">Reference proteome</keyword>
<evidence type="ECO:0000313" key="1">
    <source>
        <dbReference type="EMBL" id="KAF6203613.1"/>
    </source>
</evidence>
<sequence length="469" mass="52913">MLPTANSKNSLFTYHFQQPVIYKKFLNDANNPDNLVFSSGLFGGCLFSSDITVSVLKDFENGAEPSTAAAIDDDTMEQGEEVFETMKETGETVQNEEKTIGVPGEKLKLLDVFSSYLTFLRKSVFQVNSEKRAKVITWCKGKPTVKYAEESIGAEALEEVAIHGEYMPFDRSDMVEDSECDVGYSNQYPHVWSAFENRVVGDGDASESAGTEGVLAEQVRGVEGYVERMGDVFATETGELAVQYPHVISVFETYRSVCIEAVKETYVAVEYESENYEEVELEGSATYAPTNWNNNEVFRNNYLQLEDERFDDTESLDCMSYKSFTFDDDDNPEVPSEVPVEKLDINEDTIVFPEVGGFNEIIKEKHDGGDGICWDESSKDDSKHQSVQTSNMVYQFKNYATNDVPNRVENEIFYDTHNDNIVKNVDQLPKVMLKWLGHFWGLEDDLGPPIENVSKFQHVFTPLKVAATK</sequence>
<gene>
    <name evidence="1" type="ORF">GE061_001945</name>
</gene>
<name>A0A6A4JGZ1_APOLU</name>
<accession>A0A6A4JGZ1</accession>
<reference evidence="1" key="1">
    <citation type="journal article" date="2021" name="Mol. Ecol. Resour.">
        <title>Apolygus lucorum genome provides insights into omnivorousness and mesophyll feeding.</title>
        <authorList>
            <person name="Liu Y."/>
            <person name="Liu H."/>
            <person name="Wang H."/>
            <person name="Huang T."/>
            <person name="Liu B."/>
            <person name="Yang B."/>
            <person name="Yin L."/>
            <person name="Li B."/>
            <person name="Zhang Y."/>
            <person name="Zhang S."/>
            <person name="Jiang F."/>
            <person name="Zhang X."/>
            <person name="Ren Y."/>
            <person name="Wang B."/>
            <person name="Wang S."/>
            <person name="Lu Y."/>
            <person name="Wu K."/>
            <person name="Fan W."/>
            <person name="Wang G."/>
        </authorList>
    </citation>
    <scope>NUCLEOTIDE SEQUENCE</scope>
    <source>
        <strain evidence="1">12Hb</strain>
    </source>
</reference>
<organism evidence="1 2">
    <name type="scientific">Apolygus lucorum</name>
    <name type="common">Small green plant bug</name>
    <name type="synonym">Lygocoris lucorum</name>
    <dbReference type="NCBI Taxonomy" id="248454"/>
    <lineage>
        <taxon>Eukaryota</taxon>
        <taxon>Metazoa</taxon>
        <taxon>Ecdysozoa</taxon>
        <taxon>Arthropoda</taxon>
        <taxon>Hexapoda</taxon>
        <taxon>Insecta</taxon>
        <taxon>Pterygota</taxon>
        <taxon>Neoptera</taxon>
        <taxon>Paraneoptera</taxon>
        <taxon>Hemiptera</taxon>
        <taxon>Heteroptera</taxon>
        <taxon>Panheteroptera</taxon>
        <taxon>Cimicomorpha</taxon>
        <taxon>Miridae</taxon>
        <taxon>Mirini</taxon>
        <taxon>Apolygus</taxon>
    </lineage>
</organism>
<dbReference type="EMBL" id="WIXP02000010">
    <property type="protein sequence ID" value="KAF6203613.1"/>
    <property type="molecule type" value="Genomic_DNA"/>
</dbReference>
<proteinExistence type="predicted"/>
<comment type="caution">
    <text evidence="1">The sequence shown here is derived from an EMBL/GenBank/DDBJ whole genome shotgun (WGS) entry which is preliminary data.</text>
</comment>
<dbReference type="Proteomes" id="UP000466442">
    <property type="component" value="Unassembled WGS sequence"/>
</dbReference>
<dbReference type="AlphaFoldDB" id="A0A6A4JGZ1"/>
<protein>
    <submittedName>
        <fullName evidence="1">Uncharacterized protein</fullName>
    </submittedName>
</protein>